<keyword evidence="2" id="KW-0805">Transcription regulation</keyword>
<dbReference type="InterPro" id="IPR001845">
    <property type="entry name" value="HTH_ArsR_DNA-bd_dom"/>
</dbReference>
<evidence type="ECO:0000256" key="1">
    <source>
        <dbReference type="ARBA" id="ARBA00006817"/>
    </source>
</evidence>
<dbReference type="SMART" id="SM00418">
    <property type="entry name" value="HTH_ARSR"/>
    <property type="match status" value="1"/>
</dbReference>
<comment type="similarity">
    <text evidence="1">Belongs to the AHA1 family.</text>
</comment>
<dbReference type="InterPro" id="IPR036390">
    <property type="entry name" value="WH_DNA-bd_sf"/>
</dbReference>
<organism evidence="6 7">
    <name type="scientific">Nocardia nova SH22a</name>
    <dbReference type="NCBI Taxonomy" id="1415166"/>
    <lineage>
        <taxon>Bacteria</taxon>
        <taxon>Bacillati</taxon>
        <taxon>Actinomycetota</taxon>
        <taxon>Actinomycetes</taxon>
        <taxon>Mycobacteriales</taxon>
        <taxon>Nocardiaceae</taxon>
        <taxon>Nocardia</taxon>
    </lineage>
</organism>
<feature type="domain" description="HTH arsR-type" evidence="5">
    <location>
        <begin position="1"/>
        <end position="74"/>
    </location>
</feature>
<dbReference type="EMBL" id="CP006850">
    <property type="protein sequence ID" value="AHH21465.1"/>
    <property type="molecule type" value="Genomic_DNA"/>
</dbReference>
<dbReference type="PATRIC" id="fig|1415166.3.peg.6880"/>
<dbReference type="Gene3D" id="3.30.530.20">
    <property type="match status" value="1"/>
</dbReference>
<dbReference type="PANTHER" id="PTHR33154:SF33">
    <property type="entry name" value="TRANSCRIPTIONAL REPRESSOR SDPR"/>
    <property type="match status" value="1"/>
</dbReference>
<proteinExistence type="inferred from homology"/>
<accession>W5TQ25</accession>
<evidence type="ECO:0000313" key="7">
    <source>
        <dbReference type="Proteomes" id="UP000019150"/>
    </source>
</evidence>
<protein>
    <submittedName>
        <fullName evidence="6">Putative transcriptional regulator</fullName>
    </submittedName>
</protein>
<dbReference type="GO" id="GO:0003700">
    <property type="term" value="F:DNA-binding transcription factor activity"/>
    <property type="evidence" value="ECO:0007669"/>
    <property type="project" value="InterPro"/>
</dbReference>
<evidence type="ECO:0000256" key="4">
    <source>
        <dbReference type="ARBA" id="ARBA00023163"/>
    </source>
</evidence>
<dbReference type="Pfam" id="PF12840">
    <property type="entry name" value="HTH_20"/>
    <property type="match status" value="1"/>
</dbReference>
<dbReference type="InterPro" id="IPR011991">
    <property type="entry name" value="ArsR-like_HTH"/>
</dbReference>
<keyword evidence="7" id="KW-1185">Reference proteome</keyword>
<dbReference type="AlphaFoldDB" id="W5TQ25"/>
<dbReference type="Proteomes" id="UP000019150">
    <property type="component" value="Chromosome"/>
</dbReference>
<keyword evidence="4" id="KW-0804">Transcription</keyword>
<dbReference type="InterPro" id="IPR013538">
    <property type="entry name" value="ASHA1/2-like_C"/>
</dbReference>
<dbReference type="InterPro" id="IPR023393">
    <property type="entry name" value="START-like_dom_sf"/>
</dbReference>
<dbReference type="HOGENOM" id="CLU_939839_0_0_11"/>
<evidence type="ECO:0000259" key="5">
    <source>
        <dbReference type="PROSITE" id="PS50987"/>
    </source>
</evidence>
<reference evidence="6 7" key="1">
    <citation type="journal article" date="2014" name="Appl. Environ. Microbiol.">
        <title>Insights into the Microbial Degradation of Rubber and Gutta-Percha by Analysis of the Complete Genome of Nocardia nova SH22a.</title>
        <authorList>
            <person name="Luo Q."/>
            <person name="Hiessl S."/>
            <person name="Poehlein A."/>
            <person name="Daniel R."/>
            <person name="Steinbuchel A."/>
        </authorList>
    </citation>
    <scope>NUCLEOTIDE SEQUENCE [LARGE SCALE GENOMIC DNA]</scope>
    <source>
        <strain evidence="6">SH22a</strain>
    </source>
</reference>
<dbReference type="Gene3D" id="1.10.10.10">
    <property type="entry name" value="Winged helix-like DNA-binding domain superfamily/Winged helix DNA-binding domain"/>
    <property type="match status" value="1"/>
</dbReference>
<dbReference type="CDD" id="cd07814">
    <property type="entry name" value="SRPBCC_CalC_Aha1-like"/>
    <property type="match status" value="1"/>
</dbReference>
<dbReference type="KEGG" id="nno:NONO_c66980"/>
<gene>
    <name evidence="6" type="ORF">NONO_c66980</name>
</gene>
<dbReference type="InterPro" id="IPR051081">
    <property type="entry name" value="HTH_MetalResp_TranReg"/>
</dbReference>
<dbReference type="STRING" id="1415166.NONO_c66980"/>
<evidence type="ECO:0000256" key="3">
    <source>
        <dbReference type="ARBA" id="ARBA00023125"/>
    </source>
</evidence>
<dbReference type="Pfam" id="PF08327">
    <property type="entry name" value="AHSA1"/>
    <property type="match status" value="1"/>
</dbReference>
<keyword evidence="3" id="KW-0238">DNA-binding</keyword>
<dbReference type="eggNOG" id="COG0640">
    <property type="taxonomic scope" value="Bacteria"/>
</dbReference>
<dbReference type="PROSITE" id="PS50987">
    <property type="entry name" value="HTH_ARSR_2"/>
    <property type="match status" value="1"/>
</dbReference>
<sequence>MRIVELLNTAPRPVGEIATALDLRQPQTTKHLQALERAGLVVMEPLGQRRIYALRRGPLRELREWLAGFEADHPSESVLADYRAAIAAEPLRTHEFERILPAPVATVWEWWTSADLVRRWWHPAHFEVADCVAQAVTGGALSIALREGDGAVYRSAGRYLDVVPPERLRFQLAPLDGNGAPLFGAEHDLRLTGTADGTRLELRIDLSDPTPGSEPAMAGIRPGWNQLLDNLAEAIAS</sequence>
<evidence type="ECO:0000256" key="2">
    <source>
        <dbReference type="ARBA" id="ARBA00023015"/>
    </source>
</evidence>
<dbReference type="SUPFAM" id="SSF46785">
    <property type="entry name" value="Winged helix' DNA-binding domain"/>
    <property type="match status" value="1"/>
</dbReference>
<dbReference type="SUPFAM" id="SSF55961">
    <property type="entry name" value="Bet v1-like"/>
    <property type="match status" value="1"/>
</dbReference>
<dbReference type="InterPro" id="IPR036388">
    <property type="entry name" value="WH-like_DNA-bd_sf"/>
</dbReference>
<evidence type="ECO:0000313" key="6">
    <source>
        <dbReference type="EMBL" id="AHH21465.1"/>
    </source>
</evidence>
<dbReference type="PANTHER" id="PTHR33154">
    <property type="entry name" value="TRANSCRIPTIONAL REGULATOR, ARSR FAMILY"/>
    <property type="match status" value="1"/>
</dbReference>
<dbReference type="GO" id="GO:0003677">
    <property type="term" value="F:DNA binding"/>
    <property type="evidence" value="ECO:0007669"/>
    <property type="project" value="UniProtKB-KW"/>
</dbReference>
<dbReference type="CDD" id="cd00090">
    <property type="entry name" value="HTH_ARSR"/>
    <property type="match status" value="1"/>
</dbReference>
<name>W5TQ25_9NOCA</name>
<dbReference type="OrthoDB" id="3365660at2"/>
<dbReference type="eggNOG" id="COG3832">
    <property type="taxonomic scope" value="Bacteria"/>
</dbReference>